<sequence length="103" mass="11476">MSDTFKSTLTAPTRCPRCHAPTLTALDEGIPARVNATPLPNRQAEIDALIQGLMTYTHTNNRHLVYRTPERITANTLRGTIHAEHHCNGPTQLTFDDLVKESQ</sequence>
<keyword evidence="2" id="KW-1185">Reference proteome</keyword>
<name>A0ABS1Y9N4_9ACTN</name>
<dbReference type="Proteomes" id="UP000622245">
    <property type="component" value="Unassembled WGS sequence"/>
</dbReference>
<proteinExistence type="predicted"/>
<reference evidence="1 2" key="1">
    <citation type="submission" date="2021-01" db="EMBL/GenBank/DDBJ databases">
        <title>Draft genome sequence of Micromonospora sp. strain STR1s_6.</title>
        <authorList>
            <person name="Karlyshev A."/>
            <person name="Jawad R."/>
        </authorList>
    </citation>
    <scope>NUCLEOTIDE SEQUENCE [LARGE SCALE GENOMIC DNA]</scope>
    <source>
        <strain evidence="1 2">STR1S-6</strain>
    </source>
</reference>
<protein>
    <submittedName>
        <fullName evidence="1">Uncharacterized protein</fullName>
    </submittedName>
</protein>
<evidence type="ECO:0000313" key="2">
    <source>
        <dbReference type="Proteomes" id="UP000622245"/>
    </source>
</evidence>
<gene>
    <name evidence="1" type="ORF">JM949_00910</name>
</gene>
<organism evidence="1 2">
    <name type="scientific">Micromonospora tarensis</name>
    <dbReference type="NCBI Taxonomy" id="2806100"/>
    <lineage>
        <taxon>Bacteria</taxon>
        <taxon>Bacillati</taxon>
        <taxon>Actinomycetota</taxon>
        <taxon>Actinomycetes</taxon>
        <taxon>Micromonosporales</taxon>
        <taxon>Micromonosporaceae</taxon>
        <taxon>Micromonospora</taxon>
    </lineage>
</organism>
<dbReference type="EMBL" id="JAEVHL010000002">
    <property type="protein sequence ID" value="MBM0274121.1"/>
    <property type="molecule type" value="Genomic_DNA"/>
</dbReference>
<comment type="caution">
    <text evidence="1">The sequence shown here is derived from an EMBL/GenBank/DDBJ whole genome shotgun (WGS) entry which is preliminary data.</text>
</comment>
<accession>A0ABS1Y9N4</accession>
<evidence type="ECO:0000313" key="1">
    <source>
        <dbReference type="EMBL" id="MBM0274121.1"/>
    </source>
</evidence>
<dbReference type="RefSeq" id="WP_203146551.1">
    <property type="nucleotide sequence ID" value="NZ_JAEVHL010000002.1"/>
</dbReference>